<dbReference type="PANTHER" id="PTHR35798:SF1">
    <property type="entry name" value="CELL DIVISION PROTEIN SEPF"/>
    <property type="match status" value="1"/>
</dbReference>
<comment type="similarity">
    <text evidence="5">Belongs to the SepF family.</text>
</comment>
<dbReference type="InterPro" id="IPR007561">
    <property type="entry name" value="Cell_div_SepF/SepF-rel"/>
</dbReference>
<keyword evidence="3 5" id="KW-0131">Cell cycle</keyword>
<comment type="function">
    <text evidence="4 5">Cell division protein that is part of the divisome complex and is recruited early to the Z-ring. Probably stimulates Z-ring formation, perhaps through the cross-linking of FtsZ protofilaments. Its function overlaps with FtsA.</text>
</comment>
<keyword evidence="5" id="KW-0963">Cytoplasm</keyword>
<dbReference type="HAMAP" id="MF_01197">
    <property type="entry name" value="SepF"/>
    <property type="match status" value="1"/>
</dbReference>
<dbReference type="Proteomes" id="UP000831859">
    <property type="component" value="Chromosome"/>
</dbReference>
<evidence type="ECO:0000313" key="6">
    <source>
        <dbReference type="EMBL" id="UQS85544.1"/>
    </source>
</evidence>
<name>A0ABY4PIG9_9LACO</name>
<accession>A0ABY4PIG9</accession>
<evidence type="ECO:0000256" key="3">
    <source>
        <dbReference type="ARBA" id="ARBA00023306"/>
    </source>
</evidence>
<dbReference type="GO" id="GO:0051301">
    <property type="term" value="P:cell division"/>
    <property type="evidence" value="ECO:0007669"/>
    <property type="project" value="UniProtKB-KW"/>
</dbReference>
<comment type="subunit">
    <text evidence="5">Homodimer. Interacts with FtsZ.</text>
</comment>
<gene>
    <name evidence="5" type="primary">sepF</name>
    <name evidence="6" type="ORF">MOO46_02875</name>
</gene>
<keyword evidence="2 5" id="KW-0717">Septation</keyword>
<evidence type="ECO:0000256" key="5">
    <source>
        <dbReference type="HAMAP-Rule" id="MF_01197"/>
    </source>
</evidence>
<reference evidence="6 7" key="1">
    <citation type="journal article" date="2022" name="Int. J. Syst. Evol. Microbiol.">
        <title>Apilactobacillus apisilvae sp. nov., Nicolia spurrieriana gen. nov. sp. nov., Bombilactobacillus folatiphilus sp. nov. and Bombilactobacillus thymidiniphilus sp. nov., four new lactic acid bacterial isolates from stingless bees Tetragonula carbonaria and Austroplebeia australis.</title>
        <authorList>
            <person name="Oliphant S.A."/>
            <person name="Watson-Haigh N.S."/>
            <person name="Sumby K.M."/>
            <person name="Gardner J."/>
            <person name="Groom S."/>
            <person name="Jiranek V."/>
        </authorList>
    </citation>
    <scope>NUCLEOTIDE SEQUENCE [LARGE SCALE GENOMIC DNA]</scope>
    <source>
        <strain evidence="6 7">SG5_A10</strain>
    </source>
</reference>
<keyword evidence="1 5" id="KW-0132">Cell division</keyword>
<organism evidence="6 7">
    <name type="scientific">Apilactobacillus apisilvae</name>
    <dbReference type="NCBI Taxonomy" id="2923364"/>
    <lineage>
        <taxon>Bacteria</taxon>
        <taxon>Bacillati</taxon>
        <taxon>Bacillota</taxon>
        <taxon>Bacilli</taxon>
        <taxon>Lactobacillales</taxon>
        <taxon>Lactobacillaceae</taxon>
        <taxon>Apilactobacillus</taxon>
    </lineage>
</organism>
<dbReference type="PANTHER" id="PTHR35798">
    <property type="entry name" value="CELL DIVISION PROTEIN SEPF"/>
    <property type="match status" value="1"/>
</dbReference>
<dbReference type="RefSeq" id="WP_249511515.1">
    <property type="nucleotide sequence ID" value="NZ_CP093362.1"/>
</dbReference>
<dbReference type="InterPro" id="IPR038594">
    <property type="entry name" value="SepF-like_sf"/>
</dbReference>
<dbReference type="Pfam" id="PF04472">
    <property type="entry name" value="SepF"/>
    <property type="match status" value="1"/>
</dbReference>
<evidence type="ECO:0000256" key="2">
    <source>
        <dbReference type="ARBA" id="ARBA00023210"/>
    </source>
</evidence>
<keyword evidence="7" id="KW-1185">Reference proteome</keyword>
<comment type="subcellular location">
    <subcellularLocation>
        <location evidence="5">Cytoplasm</location>
    </subcellularLocation>
    <text evidence="5">Localizes to the division site, in a FtsZ-dependent manner.</text>
</comment>
<proteinExistence type="inferred from homology"/>
<dbReference type="Gene3D" id="3.30.110.150">
    <property type="entry name" value="SepF-like protein"/>
    <property type="match status" value="1"/>
</dbReference>
<evidence type="ECO:0000256" key="4">
    <source>
        <dbReference type="ARBA" id="ARBA00044936"/>
    </source>
</evidence>
<evidence type="ECO:0000313" key="7">
    <source>
        <dbReference type="Proteomes" id="UP000831859"/>
    </source>
</evidence>
<sequence>MASKFSFSKFFGMDEEEIPQKQDNHSIRDKQKIVSINDNKKSDSKISVFEPRIYSDVKVIAKKLINNYAVIINFDNADDKTTKRIIDFLNGVIFTIDGKIERISELVFLFSPHSYDVDGEFKKNINRRLN</sequence>
<protein>
    <recommendedName>
        <fullName evidence="5">Cell division protein SepF</fullName>
    </recommendedName>
</protein>
<dbReference type="InterPro" id="IPR023052">
    <property type="entry name" value="Cell_div_SepF"/>
</dbReference>
<dbReference type="EMBL" id="CP093362">
    <property type="protein sequence ID" value="UQS85544.1"/>
    <property type="molecule type" value="Genomic_DNA"/>
</dbReference>
<evidence type="ECO:0000256" key="1">
    <source>
        <dbReference type="ARBA" id="ARBA00022618"/>
    </source>
</evidence>